<feature type="transmembrane region" description="Helical" evidence="1">
    <location>
        <begin position="72"/>
        <end position="91"/>
    </location>
</feature>
<evidence type="ECO:0000256" key="1">
    <source>
        <dbReference type="SAM" id="Phobius"/>
    </source>
</evidence>
<feature type="transmembrane region" description="Helical" evidence="1">
    <location>
        <begin position="45"/>
        <end position="65"/>
    </location>
</feature>
<feature type="transmembrane region" description="Helical" evidence="1">
    <location>
        <begin position="130"/>
        <end position="150"/>
    </location>
</feature>
<evidence type="ECO:0000313" key="2">
    <source>
        <dbReference type="EMBL" id="WAX57273.1"/>
    </source>
</evidence>
<feature type="transmembrane region" description="Helical" evidence="1">
    <location>
        <begin position="156"/>
        <end position="178"/>
    </location>
</feature>
<keyword evidence="1" id="KW-1133">Transmembrane helix</keyword>
<dbReference type="EMBL" id="CP097463">
    <property type="protein sequence ID" value="WAX57273.1"/>
    <property type="molecule type" value="Genomic_DNA"/>
</dbReference>
<protein>
    <submittedName>
        <fullName evidence="2">DMT family transporter</fullName>
    </submittedName>
</protein>
<dbReference type="NCBIfam" id="NF038012">
    <property type="entry name" value="DMT_1"/>
    <property type="match status" value="1"/>
</dbReference>
<sequence>MVYLVGLLAAASIGFGWVLQQRAAVRRAAGDPLTPRLILRLVRDGSWWCGVAAMVSGNLLWALTLHLGTVSLVEPLLATSLVFAFLFSALLRRQPPSAVELSGAVLVVVALAGFVVTAQPEQGGHATPEFTETLAAVVAVAGLALALVALGRRVGFAAASAAFATAAGVLYGLQDVAARWALVSVDRHGLVALLTSPGTYLVAGTALGGLLLSQSAFGAARLTHSLPSLTVTEPLVGIGLGVALLDDRLVTSGDALMVESLCLAALVCGVLLVSQSLRVPASASAPADPRDLLATASATP</sequence>
<name>A0ABY7JY98_9ACTN</name>
<dbReference type="InterPro" id="IPR037185">
    <property type="entry name" value="EmrE-like"/>
</dbReference>
<evidence type="ECO:0000313" key="3">
    <source>
        <dbReference type="Proteomes" id="UP001164693"/>
    </source>
</evidence>
<feature type="transmembrane region" description="Helical" evidence="1">
    <location>
        <begin position="190"/>
        <end position="212"/>
    </location>
</feature>
<feature type="transmembrane region" description="Helical" evidence="1">
    <location>
        <begin position="97"/>
        <end position="118"/>
    </location>
</feature>
<dbReference type="PANTHER" id="PTHR40761">
    <property type="entry name" value="CONSERVED INTEGRAL MEMBRANE ALANINE VALINE AND LEUCINE RICH PROTEIN-RELATED"/>
    <property type="match status" value="1"/>
</dbReference>
<gene>
    <name evidence="2" type="ORF">M6B22_00555</name>
</gene>
<keyword evidence="1" id="KW-0812">Transmembrane</keyword>
<feature type="transmembrane region" description="Helical" evidence="1">
    <location>
        <begin position="255"/>
        <end position="273"/>
    </location>
</feature>
<dbReference type="Proteomes" id="UP001164693">
    <property type="component" value="Chromosome"/>
</dbReference>
<dbReference type="SUPFAM" id="SSF103481">
    <property type="entry name" value="Multidrug resistance efflux transporter EmrE"/>
    <property type="match status" value="1"/>
</dbReference>
<organism evidence="2 3">
    <name type="scientific">Jatrophihabitans cynanchi</name>
    <dbReference type="NCBI Taxonomy" id="2944128"/>
    <lineage>
        <taxon>Bacteria</taxon>
        <taxon>Bacillati</taxon>
        <taxon>Actinomycetota</taxon>
        <taxon>Actinomycetes</taxon>
        <taxon>Jatrophihabitantales</taxon>
        <taxon>Jatrophihabitantaceae</taxon>
        <taxon>Jatrophihabitans</taxon>
    </lineage>
</organism>
<dbReference type="PANTHER" id="PTHR40761:SF1">
    <property type="entry name" value="CONSERVED INTEGRAL MEMBRANE ALANINE VALINE AND LEUCINE RICH PROTEIN-RELATED"/>
    <property type="match status" value="1"/>
</dbReference>
<keyword evidence="1" id="KW-0472">Membrane</keyword>
<proteinExistence type="predicted"/>
<accession>A0ABY7JY98</accession>
<keyword evidence="3" id="KW-1185">Reference proteome</keyword>
<dbReference type="RefSeq" id="WP_269443812.1">
    <property type="nucleotide sequence ID" value="NZ_CP097463.1"/>
</dbReference>
<reference evidence="2" key="1">
    <citation type="submission" date="2022-05" db="EMBL/GenBank/DDBJ databases">
        <title>Jatrophihabitans sp. SB3-54 whole genome sequence.</title>
        <authorList>
            <person name="Suh M.K."/>
            <person name="Eom M.K."/>
            <person name="Kim J.S."/>
            <person name="Kim H.S."/>
            <person name="Do H.E."/>
            <person name="Shin Y.K."/>
            <person name="Lee J.-S."/>
        </authorList>
    </citation>
    <scope>NUCLEOTIDE SEQUENCE</scope>
    <source>
        <strain evidence="2">SB3-54</strain>
    </source>
</reference>